<proteinExistence type="predicted"/>
<evidence type="ECO:0000313" key="1">
    <source>
        <dbReference type="Proteomes" id="UP000887576"/>
    </source>
</evidence>
<evidence type="ECO:0000313" key="2">
    <source>
        <dbReference type="WBParaSite" id="JU765_v2.g14143.t1"/>
    </source>
</evidence>
<sequence>MASLCVAGVLGGCSSSMILIESLSKSSANPMHLVTLATFILVPLYCLYLDPSIIRKSSIPSKEYGVIILLFFVTNILNNQTINYDIPFPLFIIFRSGTILASVLLTAILQRRIYSWTKILAVFSVTFGIVLFTLASSHQQSQLKVDYLWIDHLPWPRFVTGIIAQIICVFLAAYLGIRQETLFGRYGKCPDEMMFYVHIYSLPLFMPVLPDIFSIIQSFNNYEDSFSDFLPVSSLWLQLLLVCICQIICIRSIYRLTSVVSSLSVNMILALRKFLNLLFSAWIFNNELNLSHWLAAAMIIGGTCAFYNTFGQIKEHLTSKNAKKTD</sequence>
<dbReference type="Proteomes" id="UP000887576">
    <property type="component" value="Unplaced"/>
</dbReference>
<name>A0AC34Q8N9_9BILA</name>
<reference evidence="2" key="1">
    <citation type="submission" date="2022-11" db="UniProtKB">
        <authorList>
            <consortium name="WormBaseParasite"/>
        </authorList>
    </citation>
    <scope>IDENTIFICATION</scope>
</reference>
<dbReference type="WBParaSite" id="JU765_v2.g14143.t1">
    <property type="protein sequence ID" value="JU765_v2.g14143.t1"/>
    <property type="gene ID" value="JU765_v2.g14143"/>
</dbReference>
<protein>
    <submittedName>
        <fullName evidence="2">UDP-xylose and UDP-N-acetylglucosamine transporter</fullName>
    </submittedName>
</protein>
<organism evidence="1 2">
    <name type="scientific">Panagrolaimus sp. JU765</name>
    <dbReference type="NCBI Taxonomy" id="591449"/>
    <lineage>
        <taxon>Eukaryota</taxon>
        <taxon>Metazoa</taxon>
        <taxon>Ecdysozoa</taxon>
        <taxon>Nematoda</taxon>
        <taxon>Chromadorea</taxon>
        <taxon>Rhabditida</taxon>
        <taxon>Tylenchina</taxon>
        <taxon>Panagrolaimomorpha</taxon>
        <taxon>Panagrolaimoidea</taxon>
        <taxon>Panagrolaimidae</taxon>
        <taxon>Panagrolaimus</taxon>
    </lineage>
</organism>
<accession>A0AC34Q8N9</accession>